<dbReference type="InterPro" id="IPR027417">
    <property type="entry name" value="P-loop_NTPase"/>
</dbReference>
<keyword evidence="2" id="KW-0547">Nucleotide-binding</keyword>
<evidence type="ECO:0000256" key="3">
    <source>
        <dbReference type="ARBA" id="ARBA00022840"/>
    </source>
</evidence>
<accession>A0A151AC16</accession>
<keyword evidence="3" id="KW-0067">ATP-binding</keyword>
<keyword evidence="6" id="KW-1185">Reference proteome</keyword>
<dbReference type="Pfam" id="PF22703">
    <property type="entry name" value="Cdc6_lid"/>
    <property type="match status" value="1"/>
</dbReference>
<dbReference type="Gene3D" id="1.10.8.60">
    <property type="match status" value="1"/>
</dbReference>
<dbReference type="PATRIC" id="fig|1008153.3.peg.3115"/>
<dbReference type="SUPFAM" id="SSF52540">
    <property type="entry name" value="P-loop containing nucleoside triphosphate hydrolases"/>
    <property type="match status" value="1"/>
</dbReference>
<dbReference type="PANTHER" id="PTHR10763:SF26">
    <property type="entry name" value="CELL DIVISION CONTROL PROTEIN 6 HOMOLOG"/>
    <property type="match status" value="1"/>
</dbReference>
<feature type="domain" description="Cdc6 AAA+ ATPase-type lid" evidence="4">
    <location>
        <begin position="64"/>
        <end position="124"/>
    </location>
</feature>
<name>A0A151AC16_9EURY</name>
<dbReference type="Gene3D" id="1.10.10.10">
    <property type="entry name" value="Winged helix-like DNA-binding domain superfamily/Winged helix DNA-binding domain"/>
    <property type="match status" value="1"/>
</dbReference>
<gene>
    <name evidence="5" type="primary">cdc6-1</name>
    <name evidence="5" type="ORF">HAPAU_30090</name>
</gene>
<dbReference type="AlphaFoldDB" id="A0A151AC16"/>
<dbReference type="EMBL" id="LTAZ01000011">
    <property type="protein sequence ID" value="KYH24917.1"/>
    <property type="molecule type" value="Genomic_DNA"/>
</dbReference>
<dbReference type="InterPro" id="IPR050311">
    <property type="entry name" value="ORC1/CDC6"/>
</dbReference>
<sequence>MILARDDVLLLAIIRRSTARDIQLSCWLLSNELVTVDLRLDSRVESVLGDEELFFPLYGHDTLRAILQPRIERAFRDGAMPDTTFEHGVRKAAYNWGDARRALRLFRRAGEMANDRGFEEVTVDCLDENLEETEQEVTIEKLLSLPPKHFMALIGVTGGEKPRTGEIIQPVTTAKIQENDELAQLGLGDRAMRGVITELETMGLLETWIESKGEEGRVKQVQTTFDPDWVHEALQPYAEASDILSHPTED</sequence>
<dbReference type="RefSeq" id="WP_245634134.1">
    <property type="nucleotide sequence ID" value="NZ_LTAZ01000011.1"/>
</dbReference>
<comment type="caution">
    <text evidence="5">The sequence shown here is derived from an EMBL/GenBank/DDBJ whole genome shotgun (WGS) entry which is preliminary data.</text>
</comment>
<dbReference type="Proteomes" id="UP000075321">
    <property type="component" value="Unassembled WGS sequence"/>
</dbReference>
<keyword evidence="1" id="KW-0235">DNA replication</keyword>
<evidence type="ECO:0000313" key="6">
    <source>
        <dbReference type="Proteomes" id="UP000075321"/>
    </source>
</evidence>
<dbReference type="InterPro" id="IPR036388">
    <property type="entry name" value="WH-like_DNA-bd_sf"/>
</dbReference>
<dbReference type="GO" id="GO:0005524">
    <property type="term" value="F:ATP binding"/>
    <property type="evidence" value="ECO:0007669"/>
    <property type="project" value="UniProtKB-KW"/>
</dbReference>
<dbReference type="PANTHER" id="PTHR10763">
    <property type="entry name" value="CELL DIVISION CONTROL PROTEIN 6-RELATED"/>
    <property type="match status" value="1"/>
</dbReference>
<evidence type="ECO:0000256" key="1">
    <source>
        <dbReference type="ARBA" id="ARBA00022705"/>
    </source>
</evidence>
<evidence type="ECO:0000256" key="2">
    <source>
        <dbReference type="ARBA" id="ARBA00022741"/>
    </source>
</evidence>
<protein>
    <submittedName>
        <fullName evidence="5">ORC1-type DNA replication protein 1</fullName>
    </submittedName>
</protein>
<proteinExistence type="predicted"/>
<organism evidence="5 6">
    <name type="scientific">Halalkalicoccus paucihalophilus</name>
    <dbReference type="NCBI Taxonomy" id="1008153"/>
    <lineage>
        <taxon>Archaea</taxon>
        <taxon>Methanobacteriati</taxon>
        <taxon>Methanobacteriota</taxon>
        <taxon>Stenosarchaea group</taxon>
        <taxon>Halobacteria</taxon>
        <taxon>Halobacteriales</taxon>
        <taxon>Halococcaceae</taxon>
        <taxon>Halalkalicoccus</taxon>
    </lineage>
</organism>
<dbReference type="InterPro" id="IPR055237">
    <property type="entry name" value="Cdc6_lid"/>
</dbReference>
<dbReference type="GO" id="GO:0006260">
    <property type="term" value="P:DNA replication"/>
    <property type="evidence" value="ECO:0007669"/>
    <property type="project" value="UniProtKB-KW"/>
</dbReference>
<evidence type="ECO:0000259" key="4">
    <source>
        <dbReference type="Pfam" id="PF22703"/>
    </source>
</evidence>
<reference evidence="5 6" key="1">
    <citation type="submission" date="2016-02" db="EMBL/GenBank/DDBJ databases">
        <title>Genome sequence of Halalkalicoccus paucihalophilus DSM 24557.</title>
        <authorList>
            <person name="Poehlein A."/>
            <person name="Daniel R."/>
        </authorList>
    </citation>
    <scope>NUCLEOTIDE SEQUENCE [LARGE SCALE GENOMIC DNA]</scope>
    <source>
        <strain evidence="5 6">DSM 24557</strain>
    </source>
</reference>
<evidence type="ECO:0000313" key="5">
    <source>
        <dbReference type="EMBL" id="KYH24917.1"/>
    </source>
</evidence>